<sequence>MNLLSIAKGLFGLRPSPFVLFASPFPLHRRGTRGPRPSGHPGTGEARYAAVFDVSFRRGLALSLEGNDSHVNMLHSSVRTKLLFELRPRLWCLGVETCYVERLGAAMCLSSLDVHFVDTLTFLGRKLGELALGAQLCACPRLTSTAWTRLLFLGGYSVRWRLGRSYELGLA</sequence>
<protein>
    <submittedName>
        <fullName evidence="1">Uncharacterized protein</fullName>
    </submittedName>
</protein>
<reference evidence="1 2" key="1">
    <citation type="submission" date="2020-08" db="EMBL/GenBank/DDBJ databases">
        <title>Genomic Encyclopedia of Type Strains, Phase III (KMG-III): the genomes of soil and plant-associated and newly described type strains.</title>
        <authorList>
            <person name="Whitman W."/>
        </authorList>
    </citation>
    <scope>NUCLEOTIDE SEQUENCE [LARGE SCALE GENOMIC DNA]</scope>
    <source>
        <strain evidence="1 2">CECT 5862</strain>
    </source>
</reference>
<organism evidence="1 2">
    <name type="scientific">Paenibacillus phyllosphaerae</name>
    <dbReference type="NCBI Taxonomy" id="274593"/>
    <lineage>
        <taxon>Bacteria</taxon>
        <taxon>Bacillati</taxon>
        <taxon>Bacillota</taxon>
        <taxon>Bacilli</taxon>
        <taxon>Bacillales</taxon>
        <taxon>Paenibacillaceae</taxon>
        <taxon>Paenibacillus</taxon>
    </lineage>
</organism>
<dbReference type="Proteomes" id="UP000570361">
    <property type="component" value="Unassembled WGS sequence"/>
</dbReference>
<dbReference type="EMBL" id="JACHXK010000001">
    <property type="protein sequence ID" value="MBB3108513.1"/>
    <property type="molecule type" value="Genomic_DNA"/>
</dbReference>
<dbReference type="AlphaFoldDB" id="A0A7W5ATJ9"/>
<keyword evidence="2" id="KW-1185">Reference proteome</keyword>
<gene>
    <name evidence="1" type="ORF">FHS18_000541</name>
</gene>
<evidence type="ECO:0000313" key="2">
    <source>
        <dbReference type="Proteomes" id="UP000570361"/>
    </source>
</evidence>
<proteinExistence type="predicted"/>
<evidence type="ECO:0000313" key="1">
    <source>
        <dbReference type="EMBL" id="MBB3108513.1"/>
    </source>
</evidence>
<accession>A0A7W5ATJ9</accession>
<name>A0A7W5ATJ9_9BACL</name>
<comment type="caution">
    <text evidence="1">The sequence shown here is derived from an EMBL/GenBank/DDBJ whole genome shotgun (WGS) entry which is preliminary data.</text>
</comment>